<dbReference type="SUPFAM" id="SSF47384">
    <property type="entry name" value="Homodimeric domain of signal transducing histidine kinase"/>
    <property type="match status" value="1"/>
</dbReference>
<dbReference type="PROSITE" id="PS50109">
    <property type="entry name" value="HIS_KIN"/>
    <property type="match status" value="1"/>
</dbReference>
<keyword evidence="9" id="KW-0812">Transmembrane</keyword>
<keyword evidence="8" id="KW-0175">Coiled coil</keyword>
<proteinExistence type="predicted"/>
<dbReference type="PROSITE" id="PS50005">
    <property type="entry name" value="TPR"/>
    <property type="match status" value="1"/>
</dbReference>
<dbReference type="InterPro" id="IPR050736">
    <property type="entry name" value="Sensor_HK_Regulatory"/>
</dbReference>
<dbReference type="SUPFAM" id="SSF55874">
    <property type="entry name" value="ATPase domain of HSP90 chaperone/DNA topoisomerase II/histidine kinase"/>
    <property type="match status" value="1"/>
</dbReference>
<keyword evidence="5" id="KW-0418">Kinase</keyword>
<comment type="catalytic activity">
    <reaction evidence="1">
        <text>ATP + protein L-histidine = ADP + protein N-phospho-L-histidine.</text>
        <dbReference type="EC" id="2.7.13.3"/>
    </reaction>
</comment>
<keyword evidence="12" id="KW-1185">Reference proteome</keyword>
<dbReference type="CDD" id="cd00082">
    <property type="entry name" value="HisKA"/>
    <property type="match status" value="1"/>
</dbReference>
<evidence type="ECO:0000256" key="2">
    <source>
        <dbReference type="ARBA" id="ARBA00012438"/>
    </source>
</evidence>
<dbReference type="PANTHER" id="PTHR43711">
    <property type="entry name" value="TWO-COMPONENT HISTIDINE KINASE"/>
    <property type="match status" value="1"/>
</dbReference>
<keyword evidence="6" id="KW-0902">Two-component regulatory system</keyword>
<dbReference type="OrthoDB" id="9781208at2"/>
<dbReference type="InterPro" id="IPR003594">
    <property type="entry name" value="HATPase_dom"/>
</dbReference>
<dbReference type="CDD" id="cd00075">
    <property type="entry name" value="HATPase"/>
    <property type="match status" value="1"/>
</dbReference>
<dbReference type="Gene3D" id="3.30.565.10">
    <property type="entry name" value="Histidine kinase-like ATPase, C-terminal domain"/>
    <property type="match status" value="1"/>
</dbReference>
<dbReference type="Gene3D" id="1.10.287.130">
    <property type="match status" value="1"/>
</dbReference>
<keyword evidence="7" id="KW-0802">TPR repeat</keyword>
<dbReference type="Pfam" id="PF13424">
    <property type="entry name" value="TPR_12"/>
    <property type="match status" value="1"/>
</dbReference>
<evidence type="ECO:0000259" key="10">
    <source>
        <dbReference type="PROSITE" id="PS50109"/>
    </source>
</evidence>
<reference evidence="11 12" key="1">
    <citation type="submission" date="2016-03" db="EMBL/GenBank/DDBJ databases">
        <title>Niastella vici sp. nov., isolated from farmland soil.</title>
        <authorList>
            <person name="Chen L."/>
            <person name="Wang D."/>
            <person name="Yang S."/>
            <person name="Wang G."/>
        </authorList>
    </citation>
    <scope>NUCLEOTIDE SEQUENCE [LARGE SCALE GENOMIC DNA]</scope>
    <source>
        <strain evidence="11 12">DJ57</strain>
    </source>
</reference>
<dbReference type="RefSeq" id="WP_081146848.1">
    <property type="nucleotide sequence ID" value="NZ_LVYD01000042.1"/>
</dbReference>
<dbReference type="InterPro" id="IPR003661">
    <property type="entry name" value="HisK_dim/P_dom"/>
</dbReference>
<dbReference type="Gene3D" id="1.25.40.10">
    <property type="entry name" value="Tetratricopeptide repeat domain"/>
    <property type="match status" value="1"/>
</dbReference>
<keyword evidence="3" id="KW-0597">Phosphoprotein</keyword>
<dbReference type="EC" id="2.7.13.3" evidence="2"/>
<dbReference type="InterPro" id="IPR004358">
    <property type="entry name" value="Sig_transdc_His_kin-like_C"/>
</dbReference>
<evidence type="ECO:0000313" key="12">
    <source>
        <dbReference type="Proteomes" id="UP000192796"/>
    </source>
</evidence>
<protein>
    <recommendedName>
        <fullName evidence="2">histidine kinase</fullName>
        <ecNumber evidence="2">2.7.13.3</ecNumber>
    </recommendedName>
</protein>
<dbReference type="SUPFAM" id="SSF48452">
    <property type="entry name" value="TPR-like"/>
    <property type="match status" value="1"/>
</dbReference>
<feature type="domain" description="Histidine kinase" evidence="10">
    <location>
        <begin position="415"/>
        <end position="630"/>
    </location>
</feature>
<dbReference type="GO" id="GO:0000155">
    <property type="term" value="F:phosphorelay sensor kinase activity"/>
    <property type="evidence" value="ECO:0007669"/>
    <property type="project" value="InterPro"/>
</dbReference>
<feature type="repeat" description="TPR" evidence="7">
    <location>
        <begin position="157"/>
        <end position="190"/>
    </location>
</feature>
<evidence type="ECO:0000256" key="4">
    <source>
        <dbReference type="ARBA" id="ARBA00022679"/>
    </source>
</evidence>
<comment type="caution">
    <text evidence="11">The sequence shown here is derived from an EMBL/GenBank/DDBJ whole genome shotgun (WGS) entry which is preliminary data.</text>
</comment>
<keyword evidence="4" id="KW-0808">Transferase</keyword>
<dbReference type="InterPro" id="IPR036097">
    <property type="entry name" value="HisK_dim/P_sf"/>
</dbReference>
<dbReference type="SMART" id="SM00388">
    <property type="entry name" value="HisKA"/>
    <property type="match status" value="1"/>
</dbReference>
<dbReference type="AlphaFoldDB" id="A0A1V9G0Z0"/>
<keyword evidence="9" id="KW-0472">Membrane</keyword>
<feature type="transmembrane region" description="Helical" evidence="9">
    <location>
        <begin position="355"/>
        <end position="375"/>
    </location>
</feature>
<evidence type="ECO:0000256" key="1">
    <source>
        <dbReference type="ARBA" id="ARBA00000085"/>
    </source>
</evidence>
<dbReference type="STRING" id="1703345.A3860_19850"/>
<evidence type="ECO:0000256" key="9">
    <source>
        <dbReference type="SAM" id="Phobius"/>
    </source>
</evidence>
<dbReference type="InterPro" id="IPR019734">
    <property type="entry name" value="TPR_rpt"/>
</dbReference>
<accession>A0A1V9G0Z0</accession>
<dbReference type="EMBL" id="LVYD01000042">
    <property type="protein sequence ID" value="OQP64234.1"/>
    <property type="molecule type" value="Genomic_DNA"/>
</dbReference>
<feature type="coiled-coil region" evidence="8">
    <location>
        <begin position="378"/>
        <end position="405"/>
    </location>
</feature>
<dbReference type="PANTHER" id="PTHR43711:SF31">
    <property type="entry name" value="HISTIDINE KINASE"/>
    <property type="match status" value="1"/>
</dbReference>
<dbReference type="InterPro" id="IPR011990">
    <property type="entry name" value="TPR-like_helical_dom_sf"/>
</dbReference>
<dbReference type="InterPro" id="IPR036890">
    <property type="entry name" value="HATPase_C_sf"/>
</dbReference>
<sequence>MLFVQWQAHAQPADIPRLKHTMLRMQQKKDFCKDSAYIDILDSLAFAFYRISADSLFFYSQKALDFAQQAGYGKGVSVSIRIQGNGYALTGNYVKMLASYQQALTIAEKINDPICIAKATVNIAMRYSDIGKGDESMKLFMKAADIFEKMKDSLNWQKAITGIGVTWSQKKQYDKALRYHQKALDIATAMKDDYSVVVSNDNIGAVLFEQAKYKEALDRFLHTREYFSHTDDKIRKTRADVAIALTYFQLKNYPATIEYANQSLQSATEIKAKRLIGQSDKILADVYDAKNDARNALKYFKLYKDISDSLFNETMLKKTGELEARFEYEKRETQLKKDQEKKNALHKHIVRNKELQISIATLVILFLSILIFLLFRSRAAKHKTNQLLEAKNEEIERQAVQLHLKTQEKDKLFSIISHDLKVPLYSLKNMLEILKEHSLPEADLQSIINEFRRDIDYSAELTSNLLSWASSQLDGRIIIPVMLPVHELVSGTMEPLIKTAADKKVELINKVPQPLTVWADQNMVQVLIRNLISNAIKFCNPGDVITIEGRAKDGIVEICVADTGIGIGKEVLTKINRKESVTTFGTANEKGVGLGMLLCHEFAEANRGIFRVESEPGKGSRFYFTLPSIPDLQ</sequence>
<evidence type="ECO:0000256" key="3">
    <source>
        <dbReference type="ARBA" id="ARBA00022553"/>
    </source>
</evidence>
<dbReference type="PRINTS" id="PR00344">
    <property type="entry name" value="BCTRLSENSOR"/>
</dbReference>
<gene>
    <name evidence="11" type="ORF">A3860_19850</name>
</gene>
<name>A0A1V9G0Z0_9BACT</name>
<dbReference type="Proteomes" id="UP000192796">
    <property type="component" value="Unassembled WGS sequence"/>
</dbReference>
<dbReference type="SMART" id="SM00028">
    <property type="entry name" value="TPR"/>
    <property type="match status" value="5"/>
</dbReference>
<dbReference type="Pfam" id="PF02518">
    <property type="entry name" value="HATPase_c"/>
    <property type="match status" value="1"/>
</dbReference>
<organism evidence="11 12">
    <name type="scientific">Niastella vici</name>
    <dbReference type="NCBI Taxonomy" id="1703345"/>
    <lineage>
        <taxon>Bacteria</taxon>
        <taxon>Pseudomonadati</taxon>
        <taxon>Bacteroidota</taxon>
        <taxon>Chitinophagia</taxon>
        <taxon>Chitinophagales</taxon>
        <taxon>Chitinophagaceae</taxon>
        <taxon>Niastella</taxon>
    </lineage>
</organism>
<evidence type="ECO:0000313" key="11">
    <source>
        <dbReference type="EMBL" id="OQP64234.1"/>
    </source>
</evidence>
<evidence type="ECO:0000256" key="5">
    <source>
        <dbReference type="ARBA" id="ARBA00022777"/>
    </source>
</evidence>
<dbReference type="SMART" id="SM00387">
    <property type="entry name" value="HATPase_c"/>
    <property type="match status" value="1"/>
</dbReference>
<dbReference type="InterPro" id="IPR005467">
    <property type="entry name" value="His_kinase_dom"/>
</dbReference>
<evidence type="ECO:0000256" key="7">
    <source>
        <dbReference type="PROSITE-ProRule" id="PRU00339"/>
    </source>
</evidence>
<evidence type="ECO:0000256" key="8">
    <source>
        <dbReference type="SAM" id="Coils"/>
    </source>
</evidence>
<evidence type="ECO:0000256" key="6">
    <source>
        <dbReference type="ARBA" id="ARBA00023012"/>
    </source>
</evidence>
<keyword evidence="9" id="KW-1133">Transmembrane helix</keyword>
<dbReference type="Pfam" id="PF00512">
    <property type="entry name" value="HisKA"/>
    <property type="match status" value="1"/>
</dbReference>